<dbReference type="Proteomes" id="UP001568358">
    <property type="component" value="Unassembled WGS sequence"/>
</dbReference>
<protein>
    <submittedName>
        <fullName evidence="1">Uncharacterized protein</fullName>
    </submittedName>
</protein>
<evidence type="ECO:0000313" key="2">
    <source>
        <dbReference type="Proteomes" id="UP001568358"/>
    </source>
</evidence>
<sequence length="63" mass="7089">MSNNDKILNIIEITLEVGPDIVQGIIDLCRSGDVTPESIRTMKEESKDPYEILAEHGITFEQE</sequence>
<reference evidence="1 2" key="1">
    <citation type="submission" date="2024-07" db="EMBL/GenBank/DDBJ databases">
        <title>Active virus-host system and metabolic interactions in a Lokiarchaeon culture.</title>
        <authorList>
            <person name="Ponce Toledo R.I."/>
            <person name="Rodrigues Oliveira T."/>
            <person name="Schleper C."/>
        </authorList>
    </citation>
    <scope>NUCLEOTIDE SEQUENCE [LARGE SCALE GENOMIC DNA]</scope>
    <source>
        <strain evidence="1 2">B35</strain>
    </source>
</reference>
<keyword evidence="2" id="KW-1185">Reference proteome</keyword>
<dbReference type="RefSeq" id="WP_371151164.1">
    <property type="nucleotide sequence ID" value="NZ_JBFSOO010000019.1"/>
</dbReference>
<gene>
    <name evidence="1" type="ORF">AB2Z07_16050</name>
</gene>
<name>A0ABV4JW65_9BACT</name>
<accession>A0ABV4JW65</accession>
<evidence type="ECO:0000313" key="1">
    <source>
        <dbReference type="EMBL" id="MEZ6854988.1"/>
    </source>
</evidence>
<comment type="caution">
    <text evidence="1">The sequence shown here is derived from an EMBL/GenBank/DDBJ whole genome shotgun (WGS) entry which is preliminary data.</text>
</comment>
<dbReference type="EMBL" id="JBFSOO010000019">
    <property type="protein sequence ID" value="MEZ6854988.1"/>
    <property type="molecule type" value="Genomic_DNA"/>
</dbReference>
<proteinExistence type="predicted"/>
<organism evidence="1 2">
    <name type="scientific">Halodesulfovibrio aestuarii</name>
    <dbReference type="NCBI Taxonomy" id="126333"/>
    <lineage>
        <taxon>Bacteria</taxon>
        <taxon>Pseudomonadati</taxon>
        <taxon>Thermodesulfobacteriota</taxon>
        <taxon>Desulfovibrionia</taxon>
        <taxon>Desulfovibrionales</taxon>
        <taxon>Desulfovibrionaceae</taxon>
        <taxon>Halodesulfovibrio</taxon>
    </lineage>
</organism>